<accession>A0A6N7L536</accession>
<dbReference type="EMBL" id="WBOF01000004">
    <property type="protein sequence ID" value="MQS17444.1"/>
    <property type="molecule type" value="Genomic_DNA"/>
</dbReference>
<dbReference type="OrthoDB" id="4204540at2"/>
<comment type="caution">
    <text evidence="1">The sequence shown here is derived from an EMBL/GenBank/DDBJ whole genome shotgun (WGS) entry which is preliminary data.</text>
</comment>
<name>A0A6N7L536_9ACTN</name>
<dbReference type="RefSeq" id="WP_153470289.1">
    <property type="nucleotide sequence ID" value="NZ_WBOF01000004.1"/>
</dbReference>
<protein>
    <submittedName>
        <fullName evidence="1">Uncharacterized protein</fullName>
    </submittedName>
</protein>
<gene>
    <name evidence="1" type="ORF">F7Q99_35995</name>
</gene>
<proteinExistence type="predicted"/>
<evidence type="ECO:0000313" key="1">
    <source>
        <dbReference type="EMBL" id="MQS17444.1"/>
    </source>
</evidence>
<dbReference type="Proteomes" id="UP000450000">
    <property type="component" value="Unassembled WGS sequence"/>
</dbReference>
<keyword evidence="2" id="KW-1185">Reference proteome</keyword>
<reference evidence="1 2" key="1">
    <citation type="submission" date="2019-09" db="EMBL/GenBank/DDBJ databases">
        <title>Genome Sequences of Streptomyces kaniharaensis ATCC 21070.</title>
        <authorList>
            <person name="Zhu W."/>
            <person name="De Crecy-Lagard V."/>
            <person name="Richards N.G."/>
        </authorList>
    </citation>
    <scope>NUCLEOTIDE SEQUENCE [LARGE SCALE GENOMIC DNA]</scope>
    <source>
        <strain evidence="1 2">SF-557</strain>
    </source>
</reference>
<evidence type="ECO:0000313" key="2">
    <source>
        <dbReference type="Proteomes" id="UP000450000"/>
    </source>
</evidence>
<organism evidence="1 2">
    <name type="scientific">Streptomyces kaniharaensis</name>
    <dbReference type="NCBI Taxonomy" id="212423"/>
    <lineage>
        <taxon>Bacteria</taxon>
        <taxon>Bacillati</taxon>
        <taxon>Actinomycetota</taxon>
        <taxon>Actinomycetes</taxon>
        <taxon>Kitasatosporales</taxon>
        <taxon>Streptomycetaceae</taxon>
        <taxon>Streptomyces</taxon>
    </lineage>
</organism>
<sequence>MRAEVSFDLGINDGEVDYEAGFTWETGSLPLPRKGDRVALGELMTIVQSVTFSCLDTGYIATREHDIDDVEVHLVLRLGKKERKARYRPAEFYTILSQLPSVSGLHVTGADQ</sequence>
<dbReference type="AlphaFoldDB" id="A0A6N7L536"/>